<accession>A0A1E3PGB3</accession>
<dbReference type="GO" id="GO:0005829">
    <property type="term" value="C:cytosol"/>
    <property type="evidence" value="ECO:0007669"/>
    <property type="project" value="TreeGrafter"/>
</dbReference>
<proteinExistence type="inferred from homology"/>
<feature type="non-terminal residue" evidence="7">
    <location>
        <position position="147"/>
    </location>
</feature>
<feature type="non-terminal residue" evidence="7">
    <location>
        <position position="1"/>
    </location>
</feature>
<feature type="domain" description="Tyrosine specific protein phosphatases" evidence="6">
    <location>
        <begin position="70"/>
        <end position="128"/>
    </location>
</feature>
<dbReference type="InterPro" id="IPR000387">
    <property type="entry name" value="Tyr_Pase_dom"/>
</dbReference>
<dbReference type="PANTHER" id="PTHR10159">
    <property type="entry name" value="DUAL SPECIFICITY PROTEIN PHOSPHATASE"/>
    <property type="match status" value="1"/>
</dbReference>
<comment type="similarity">
    <text evidence="1">Belongs to the protein-tyrosine phosphatase family. Non-receptor class dual specificity subfamily.</text>
</comment>
<evidence type="ECO:0000313" key="7">
    <source>
        <dbReference type="EMBL" id="ODQ64463.1"/>
    </source>
</evidence>
<dbReference type="PROSITE" id="PS50054">
    <property type="entry name" value="TYR_PHOSPHATASE_DUAL"/>
    <property type="match status" value="1"/>
</dbReference>
<name>A0A1E3PGB3_9ASCO</name>
<dbReference type="GO" id="GO:0043409">
    <property type="term" value="P:negative regulation of MAPK cascade"/>
    <property type="evidence" value="ECO:0007669"/>
    <property type="project" value="TreeGrafter"/>
</dbReference>
<dbReference type="Gene3D" id="3.90.190.10">
    <property type="entry name" value="Protein tyrosine phosphatase superfamily"/>
    <property type="match status" value="1"/>
</dbReference>
<dbReference type="GO" id="GO:0008330">
    <property type="term" value="F:protein tyrosine/threonine phosphatase activity"/>
    <property type="evidence" value="ECO:0007669"/>
    <property type="project" value="TreeGrafter"/>
</dbReference>
<dbReference type="PANTHER" id="PTHR10159:SF519">
    <property type="entry name" value="DUAL SPECIFICITY PROTEIN PHOSPHATASE MPK3"/>
    <property type="match status" value="1"/>
</dbReference>
<sequence length="147" mass="16587">YPNGPVLVISPYVYLYSEPTLAIASQFDVVINVAKEVSPLYSSRAMADINIAPPTIKQPEYYHIQWTHTSTLLNDLPQLCDLLLWRTQARKRILVHCQCGVSRSASLLVAFIMREQSLGLNEAYKLIKGASPVIGPNMRLIFQLVDW</sequence>
<protein>
    <recommendedName>
        <fullName evidence="2">protein-tyrosine-phosphatase</fullName>
        <ecNumber evidence="2">3.1.3.48</ecNumber>
    </recommendedName>
</protein>
<evidence type="ECO:0000259" key="6">
    <source>
        <dbReference type="PROSITE" id="PS50056"/>
    </source>
</evidence>
<dbReference type="InterPro" id="IPR016130">
    <property type="entry name" value="Tyr_Pase_AS"/>
</dbReference>
<dbReference type="EMBL" id="KV454411">
    <property type="protein sequence ID" value="ODQ64463.1"/>
    <property type="molecule type" value="Genomic_DNA"/>
</dbReference>
<dbReference type="GO" id="GO:0033550">
    <property type="term" value="F:MAP kinase tyrosine phosphatase activity"/>
    <property type="evidence" value="ECO:0007669"/>
    <property type="project" value="TreeGrafter"/>
</dbReference>
<dbReference type="InterPro" id="IPR029021">
    <property type="entry name" value="Prot-tyrosine_phosphatase-like"/>
</dbReference>
<keyword evidence="8" id="KW-1185">Reference proteome</keyword>
<keyword evidence="4" id="KW-0904">Protein phosphatase</keyword>
<dbReference type="PROSITE" id="PS50056">
    <property type="entry name" value="TYR_PHOSPHATASE_2"/>
    <property type="match status" value="1"/>
</dbReference>
<organism evidence="7 8">
    <name type="scientific">Nadsonia fulvescens var. elongata DSM 6958</name>
    <dbReference type="NCBI Taxonomy" id="857566"/>
    <lineage>
        <taxon>Eukaryota</taxon>
        <taxon>Fungi</taxon>
        <taxon>Dikarya</taxon>
        <taxon>Ascomycota</taxon>
        <taxon>Saccharomycotina</taxon>
        <taxon>Dipodascomycetes</taxon>
        <taxon>Dipodascales</taxon>
        <taxon>Dipodascales incertae sedis</taxon>
        <taxon>Nadsonia</taxon>
    </lineage>
</organism>
<evidence type="ECO:0000256" key="1">
    <source>
        <dbReference type="ARBA" id="ARBA00008601"/>
    </source>
</evidence>
<evidence type="ECO:0000313" key="8">
    <source>
        <dbReference type="Proteomes" id="UP000095009"/>
    </source>
</evidence>
<dbReference type="PROSITE" id="PS00383">
    <property type="entry name" value="TYR_PHOSPHATASE_1"/>
    <property type="match status" value="1"/>
</dbReference>
<dbReference type="STRING" id="857566.A0A1E3PGB3"/>
<dbReference type="EC" id="3.1.3.48" evidence="2"/>
<dbReference type="CDD" id="cd14521">
    <property type="entry name" value="DSP_fungal_SDP1-like"/>
    <property type="match status" value="1"/>
</dbReference>
<feature type="domain" description="Tyrosine-protein phosphatase" evidence="5">
    <location>
        <begin position="4"/>
        <end position="147"/>
    </location>
</feature>
<gene>
    <name evidence="7" type="ORF">NADFUDRAFT_13124</name>
</gene>
<evidence type="ECO:0000256" key="2">
    <source>
        <dbReference type="ARBA" id="ARBA00013064"/>
    </source>
</evidence>
<dbReference type="GO" id="GO:0005634">
    <property type="term" value="C:nucleus"/>
    <property type="evidence" value="ECO:0007669"/>
    <property type="project" value="TreeGrafter"/>
</dbReference>
<dbReference type="OrthoDB" id="426001at2759"/>
<dbReference type="SMART" id="SM00195">
    <property type="entry name" value="DSPc"/>
    <property type="match status" value="1"/>
</dbReference>
<evidence type="ECO:0000256" key="3">
    <source>
        <dbReference type="ARBA" id="ARBA00022801"/>
    </source>
</evidence>
<evidence type="ECO:0000256" key="4">
    <source>
        <dbReference type="ARBA" id="ARBA00022912"/>
    </source>
</evidence>
<reference evidence="7 8" key="1">
    <citation type="journal article" date="2016" name="Proc. Natl. Acad. Sci. U.S.A.">
        <title>Comparative genomics of biotechnologically important yeasts.</title>
        <authorList>
            <person name="Riley R."/>
            <person name="Haridas S."/>
            <person name="Wolfe K.H."/>
            <person name="Lopes M.R."/>
            <person name="Hittinger C.T."/>
            <person name="Goeker M."/>
            <person name="Salamov A.A."/>
            <person name="Wisecaver J.H."/>
            <person name="Long T.M."/>
            <person name="Calvey C.H."/>
            <person name="Aerts A.L."/>
            <person name="Barry K.W."/>
            <person name="Choi C."/>
            <person name="Clum A."/>
            <person name="Coughlan A.Y."/>
            <person name="Deshpande S."/>
            <person name="Douglass A.P."/>
            <person name="Hanson S.J."/>
            <person name="Klenk H.-P."/>
            <person name="LaButti K.M."/>
            <person name="Lapidus A."/>
            <person name="Lindquist E.A."/>
            <person name="Lipzen A.M."/>
            <person name="Meier-Kolthoff J.P."/>
            <person name="Ohm R.A."/>
            <person name="Otillar R.P."/>
            <person name="Pangilinan J.L."/>
            <person name="Peng Y."/>
            <person name="Rokas A."/>
            <person name="Rosa C.A."/>
            <person name="Scheuner C."/>
            <person name="Sibirny A.A."/>
            <person name="Slot J.C."/>
            <person name="Stielow J.B."/>
            <person name="Sun H."/>
            <person name="Kurtzman C.P."/>
            <person name="Blackwell M."/>
            <person name="Grigoriev I.V."/>
            <person name="Jeffries T.W."/>
        </authorList>
    </citation>
    <scope>NUCLEOTIDE SEQUENCE [LARGE SCALE GENOMIC DNA]</scope>
    <source>
        <strain evidence="7 8">DSM 6958</strain>
    </source>
</reference>
<dbReference type="GO" id="GO:0017017">
    <property type="term" value="F:MAP kinase tyrosine/serine/threonine phosphatase activity"/>
    <property type="evidence" value="ECO:0007669"/>
    <property type="project" value="TreeGrafter"/>
</dbReference>
<keyword evidence="3" id="KW-0378">Hydrolase</keyword>
<dbReference type="InterPro" id="IPR020422">
    <property type="entry name" value="TYR_PHOSPHATASE_DUAL_dom"/>
</dbReference>
<dbReference type="SUPFAM" id="SSF52799">
    <property type="entry name" value="(Phosphotyrosine protein) phosphatases II"/>
    <property type="match status" value="1"/>
</dbReference>
<dbReference type="AlphaFoldDB" id="A0A1E3PGB3"/>
<dbReference type="Pfam" id="PF00782">
    <property type="entry name" value="DSPc"/>
    <property type="match status" value="1"/>
</dbReference>
<dbReference type="InterPro" id="IPR000340">
    <property type="entry name" value="Dual-sp_phosphatase_cat-dom"/>
</dbReference>
<dbReference type="Proteomes" id="UP000095009">
    <property type="component" value="Unassembled WGS sequence"/>
</dbReference>
<evidence type="ECO:0000259" key="5">
    <source>
        <dbReference type="PROSITE" id="PS50054"/>
    </source>
</evidence>